<sequence length="384" mass="43949">MVNQIIITTLFIIASVQFIPIFGEISSTRKGQIEFAVALIKEIGQNDKSIISSPISISSGIFMLYLAADSETKEELEEFFGRFGVTEEVEQNFDELLESIAAERNNYSLTISNRLYIREGFSIQPSFIDTLQHYFNETVHYFTYNRKDQLIQEINNWASGNTNRRIKRFGTDIISPKTEMLVLSTFHFSGAWKNQFIDSETSNTLFHLSEDKTKVVPMMLLRAELPYYQDSFVQVVKLPYVGDEVEMIIILPQIRFDLSNIRKKMTGKDLIKYINWTNSTNVELTLPKFGTETKLDLESVLRKFGITYIFSNYADFTELSSDSISVSNIIHSSSFKATEKGTGTAIRTKYNPALNTFATFEADQPFLYFVVKDSNTVLYAGQYC</sequence>
<organism evidence="4 5">
    <name type="scientific">Cercopithifilaria johnstoni</name>
    <dbReference type="NCBI Taxonomy" id="2874296"/>
    <lineage>
        <taxon>Eukaryota</taxon>
        <taxon>Metazoa</taxon>
        <taxon>Ecdysozoa</taxon>
        <taxon>Nematoda</taxon>
        <taxon>Chromadorea</taxon>
        <taxon>Rhabditida</taxon>
        <taxon>Spirurina</taxon>
        <taxon>Spiruromorpha</taxon>
        <taxon>Filarioidea</taxon>
        <taxon>Onchocercidae</taxon>
        <taxon>Cercopithifilaria</taxon>
    </lineage>
</organism>
<dbReference type="InterPro" id="IPR023796">
    <property type="entry name" value="Serpin_dom"/>
</dbReference>
<dbReference type="SMART" id="SM00093">
    <property type="entry name" value="SERPIN"/>
    <property type="match status" value="1"/>
</dbReference>
<dbReference type="InterPro" id="IPR042178">
    <property type="entry name" value="Serpin_sf_1"/>
</dbReference>
<dbReference type="Proteomes" id="UP000746747">
    <property type="component" value="Unassembled WGS sequence"/>
</dbReference>
<proteinExistence type="inferred from homology"/>
<dbReference type="PROSITE" id="PS00284">
    <property type="entry name" value="SERPIN"/>
    <property type="match status" value="1"/>
</dbReference>
<dbReference type="InterPro" id="IPR036186">
    <property type="entry name" value="Serpin_sf"/>
</dbReference>
<evidence type="ECO:0000256" key="1">
    <source>
        <dbReference type="ARBA" id="ARBA00009500"/>
    </source>
</evidence>
<dbReference type="OrthoDB" id="9518664at2759"/>
<dbReference type="InterPro" id="IPR023795">
    <property type="entry name" value="Serpin_CS"/>
</dbReference>
<dbReference type="InterPro" id="IPR000215">
    <property type="entry name" value="Serpin_fam"/>
</dbReference>
<evidence type="ECO:0000259" key="3">
    <source>
        <dbReference type="SMART" id="SM00093"/>
    </source>
</evidence>
<dbReference type="PANTHER" id="PTHR11461:SF211">
    <property type="entry name" value="GH10112P-RELATED"/>
    <property type="match status" value="1"/>
</dbReference>
<dbReference type="AlphaFoldDB" id="A0A8J2LWV2"/>
<dbReference type="GO" id="GO:0004867">
    <property type="term" value="F:serine-type endopeptidase inhibitor activity"/>
    <property type="evidence" value="ECO:0007669"/>
    <property type="project" value="InterPro"/>
</dbReference>
<dbReference type="Pfam" id="PF00079">
    <property type="entry name" value="Serpin"/>
    <property type="match status" value="1"/>
</dbReference>
<protein>
    <recommendedName>
        <fullName evidence="3">Serpin domain-containing protein</fullName>
    </recommendedName>
</protein>
<dbReference type="CDD" id="cd00172">
    <property type="entry name" value="serpin"/>
    <property type="match status" value="1"/>
</dbReference>
<feature type="domain" description="Serpin" evidence="3">
    <location>
        <begin position="37"/>
        <end position="384"/>
    </location>
</feature>
<dbReference type="EMBL" id="CAKAEH010000346">
    <property type="protein sequence ID" value="CAG9530729.1"/>
    <property type="molecule type" value="Genomic_DNA"/>
</dbReference>
<dbReference type="InterPro" id="IPR042185">
    <property type="entry name" value="Serpin_sf_2"/>
</dbReference>
<dbReference type="Gene3D" id="2.30.39.10">
    <property type="entry name" value="Alpha-1-antitrypsin, domain 1"/>
    <property type="match status" value="1"/>
</dbReference>
<accession>A0A8J2LWV2</accession>
<evidence type="ECO:0000313" key="4">
    <source>
        <dbReference type="EMBL" id="CAG9530729.1"/>
    </source>
</evidence>
<keyword evidence="5" id="KW-1185">Reference proteome</keyword>
<dbReference type="SUPFAM" id="SSF56574">
    <property type="entry name" value="Serpins"/>
    <property type="match status" value="1"/>
</dbReference>
<reference evidence="4" key="1">
    <citation type="submission" date="2021-09" db="EMBL/GenBank/DDBJ databases">
        <authorList>
            <consortium name="Pathogen Informatics"/>
        </authorList>
    </citation>
    <scope>NUCLEOTIDE SEQUENCE</scope>
</reference>
<name>A0A8J2LWV2_9BILA</name>
<evidence type="ECO:0000313" key="5">
    <source>
        <dbReference type="Proteomes" id="UP000746747"/>
    </source>
</evidence>
<comment type="caution">
    <text evidence="4">The sequence shown here is derived from an EMBL/GenBank/DDBJ whole genome shotgun (WGS) entry which is preliminary data.</text>
</comment>
<dbReference type="PANTHER" id="PTHR11461">
    <property type="entry name" value="SERINE PROTEASE INHIBITOR, SERPIN"/>
    <property type="match status" value="1"/>
</dbReference>
<comment type="similarity">
    <text evidence="1 2">Belongs to the serpin family.</text>
</comment>
<dbReference type="GO" id="GO:0005615">
    <property type="term" value="C:extracellular space"/>
    <property type="evidence" value="ECO:0007669"/>
    <property type="project" value="InterPro"/>
</dbReference>
<dbReference type="Gene3D" id="3.30.497.10">
    <property type="entry name" value="Antithrombin, subunit I, domain 2"/>
    <property type="match status" value="1"/>
</dbReference>
<gene>
    <name evidence="4" type="ORF">CJOHNSTONI_LOCUS1193</name>
</gene>
<evidence type="ECO:0000256" key="2">
    <source>
        <dbReference type="RuleBase" id="RU000411"/>
    </source>
</evidence>